<feature type="transmembrane region" description="Helical" evidence="1">
    <location>
        <begin position="129"/>
        <end position="155"/>
    </location>
</feature>
<keyword evidence="1" id="KW-0812">Transmembrane</keyword>
<comment type="caution">
    <text evidence="2">The sequence shown here is derived from an EMBL/GenBank/DDBJ whole genome shotgun (WGS) entry which is preliminary data.</text>
</comment>
<feature type="transmembrane region" description="Helical" evidence="1">
    <location>
        <begin position="20"/>
        <end position="45"/>
    </location>
</feature>
<feature type="transmembrane region" description="Helical" evidence="1">
    <location>
        <begin position="51"/>
        <end position="73"/>
    </location>
</feature>
<dbReference type="Proteomes" id="UP000653480">
    <property type="component" value="Unassembled WGS sequence"/>
</dbReference>
<feature type="transmembrane region" description="Helical" evidence="1">
    <location>
        <begin position="197"/>
        <end position="214"/>
    </location>
</feature>
<evidence type="ECO:0000313" key="2">
    <source>
        <dbReference type="EMBL" id="GGO29148.1"/>
    </source>
</evidence>
<keyword evidence="1" id="KW-1133">Transmembrane helix</keyword>
<dbReference type="EMBL" id="BMMN01000017">
    <property type="protein sequence ID" value="GGO29148.1"/>
    <property type="molecule type" value="Genomic_DNA"/>
</dbReference>
<keyword evidence="3" id="KW-1185">Reference proteome</keyword>
<accession>A0A8H9H4T8</accession>
<evidence type="ECO:0000256" key="1">
    <source>
        <dbReference type="SAM" id="Phobius"/>
    </source>
</evidence>
<dbReference type="AlphaFoldDB" id="A0A8H9H4T8"/>
<feature type="transmembrane region" description="Helical" evidence="1">
    <location>
        <begin position="103"/>
        <end position="123"/>
    </location>
</feature>
<proteinExistence type="predicted"/>
<feature type="transmembrane region" description="Helical" evidence="1">
    <location>
        <begin position="167"/>
        <end position="191"/>
    </location>
</feature>
<sequence>MTETTMRRFGQGPLSRASALIYTLLVVELLVLATTVPGLAGLVLLDHDAANVPLAAVCALPAGPALSAALYAVHHRRLDLADLHPATAFWRGYRMNVGGVVKLWIPLLALLTVVGSTLGNFGAAGVPGWWAILLVLIALAAALWGANALVITSLFTFRARDVARLAAYFLFSSPRVALADACLLVVAAGVTLVGSEAALALLASVFAAALLLNSRSLIAEVTEKFTVQGDTVQGDSPERPRDAS</sequence>
<evidence type="ECO:0008006" key="4">
    <source>
        <dbReference type="Google" id="ProtNLM"/>
    </source>
</evidence>
<gene>
    <name evidence="2" type="ORF">GCM10011574_64230</name>
</gene>
<reference evidence="2" key="1">
    <citation type="journal article" date="2014" name="Int. J. Syst. Evol. Microbiol.">
        <title>Complete genome sequence of Corynebacterium casei LMG S-19264T (=DSM 44701T), isolated from a smear-ripened cheese.</title>
        <authorList>
            <consortium name="US DOE Joint Genome Institute (JGI-PGF)"/>
            <person name="Walter F."/>
            <person name="Albersmeier A."/>
            <person name="Kalinowski J."/>
            <person name="Ruckert C."/>
        </authorList>
    </citation>
    <scope>NUCLEOTIDE SEQUENCE</scope>
    <source>
        <strain evidence="2">CGMCC 4.7138</strain>
    </source>
</reference>
<reference evidence="2" key="2">
    <citation type="submission" date="2020-09" db="EMBL/GenBank/DDBJ databases">
        <authorList>
            <person name="Sun Q."/>
            <person name="Zhou Y."/>
        </authorList>
    </citation>
    <scope>NUCLEOTIDE SEQUENCE</scope>
    <source>
        <strain evidence="2">CGMCC 4.7138</strain>
    </source>
</reference>
<organism evidence="2 3">
    <name type="scientific">Microbispora bryophytorum</name>
    <dbReference type="NCBI Taxonomy" id="1460882"/>
    <lineage>
        <taxon>Bacteria</taxon>
        <taxon>Bacillati</taxon>
        <taxon>Actinomycetota</taxon>
        <taxon>Actinomycetes</taxon>
        <taxon>Streptosporangiales</taxon>
        <taxon>Streptosporangiaceae</taxon>
        <taxon>Microbispora</taxon>
    </lineage>
</organism>
<name>A0A8H9H4T8_9ACTN</name>
<keyword evidence="1" id="KW-0472">Membrane</keyword>
<dbReference type="RefSeq" id="WP_229689932.1">
    <property type="nucleotide sequence ID" value="NZ_BMMN01000017.1"/>
</dbReference>
<protein>
    <recommendedName>
        <fullName evidence="4">DUF624 domain-containing protein</fullName>
    </recommendedName>
</protein>
<evidence type="ECO:0000313" key="3">
    <source>
        <dbReference type="Proteomes" id="UP000653480"/>
    </source>
</evidence>